<feature type="non-terminal residue" evidence="4">
    <location>
        <position position="86"/>
    </location>
</feature>
<evidence type="ECO:0000313" key="4">
    <source>
        <dbReference type="EMBL" id="KAL1403943.1"/>
    </source>
</evidence>
<proteinExistence type="inferred from homology"/>
<dbReference type="SUPFAM" id="SSF57997">
    <property type="entry name" value="Tropomyosin"/>
    <property type="match status" value="1"/>
</dbReference>
<gene>
    <name evidence="4" type="ORF">pipiens_019137</name>
</gene>
<evidence type="ECO:0000256" key="2">
    <source>
        <dbReference type="ARBA" id="ARBA00023054"/>
    </source>
</evidence>
<dbReference type="Pfam" id="PF00261">
    <property type="entry name" value="Tropomyosin"/>
    <property type="match status" value="1"/>
</dbReference>
<feature type="coiled-coil region" evidence="3">
    <location>
        <begin position="21"/>
        <end position="62"/>
    </location>
</feature>
<dbReference type="Gene3D" id="1.20.5.170">
    <property type="match status" value="1"/>
</dbReference>
<evidence type="ECO:0000256" key="1">
    <source>
        <dbReference type="ARBA" id="ARBA00009036"/>
    </source>
</evidence>
<dbReference type="PANTHER" id="PTHR19269">
    <property type="entry name" value="TROPOMYOSIN"/>
    <property type="match status" value="1"/>
</dbReference>
<comment type="caution">
    <text evidence="4">The sequence shown here is derived from an EMBL/GenBank/DDBJ whole genome shotgun (WGS) entry which is preliminary data.</text>
</comment>
<name>A0ABD1DWB6_CULPP</name>
<keyword evidence="5" id="KW-1185">Reference proteome</keyword>
<sequence length="86" mass="10059">MTSVDLQQRLYELDRQVARKLVLMEQDLERSEEKVEMNESKIVELEEELRVVGNNLKSLEVSEEKAMASRDSVEDKIHLLNDKLTN</sequence>
<accession>A0ABD1DWB6</accession>
<comment type="similarity">
    <text evidence="1">Belongs to the tropomyosin family.</text>
</comment>
<dbReference type="InterPro" id="IPR000533">
    <property type="entry name" value="Tropomyosin"/>
</dbReference>
<reference evidence="4 5" key="1">
    <citation type="submission" date="2024-05" db="EMBL/GenBank/DDBJ databases">
        <title>Culex pipiens pipiens assembly and annotation.</title>
        <authorList>
            <person name="Alout H."/>
            <person name="Durand T."/>
        </authorList>
    </citation>
    <scope>NUCLEOTIDE SEQUENCE [LARGE SCALE GENOMIC DNA]</scope>
    <source>
        <strain evidence="4">HA-2024</strain>
        <tissue evidence="4">Whole body</tissue>
    </source>
</reference>
<protein>
    <recommendedName>
        <fullName evidence="6">Tropomyosin</fullName>
    </recommendedName>
</protein>
<dbReference type="AlphaFoldDB" id="A0ABD1DWB6"/>
<dbReference type="Proteomes" id="UP001562425">
    <property type="component" value="Unassembled WGS sequence"/>
</dbReference>
<keyword evidence="2 3" id="KW-0175">Coiled coil</keyword>
<evidence type="ECO:0008006" key="6">
    <source>
        <dbReference type="Google" id="ProtNLM"/>
    </source>
</evidence>
<dbReference type="EMBL" id="JBEHCU010000986">
    <property type="protein sequence ID" value="KAL1403943.1"/>
    <property type="molecule type" value="Genomic_DNA"/>
</dbReference>
<evidence type="ECO:0000256" key="3">
    <source>
        <dbReference type="SAM" id="Coils"/>
    </source>
</evidence>
<evidence type="ECO:0000313" key="5">
    <source>
        <dbReference type="Proteomes" id="UP001562425"/>
    </source>
</evidence>
<organism evidence="4 5">
    <name type="scientific">Culex pipiens pipiens</name>
    <name type="common">Northern house mosquito</name>
    <dbReference type="NCBI Taxonomy" id="38569"/>
    <lineage>
        <taxon>Eukaryota</taxon>
        <taxon>Metazoa</taxon>
        <taxon>Ecdysozoa</taxon>
        <taxon>Arthropoda</taxon>
        <taxon>Hexapoda</taxon>
        <taxon>Insecta</taxon>
        <taxon>Pterygota</taxon>
        <taxon>Neoptera</taxon>
        <taxon>Endopterygota</taxon>
        <taxon>Diptera</taxon>
        <taxon>Nematocera</taxon>
        <taxon>Culicoidea</taxon>
        <taxon>Culicidae</taxon>
        <taxon>Culicinae</taxon>
        <taxon>Culicini</taxon>
        <taxon>Culex</taxon>
        <taxon>Culex</taxon>
    </lineage>
</organism>